<dbReference type="SUPFAM" id="SSF52058">
    <property type="entry name" value="L domain-like"/>
    <property type="match status" value="1"/>
</dbReference>
<dbReference type="InterPro" id="IPR003591">
    <property type="entry name" value="Leu-rich_rpt_typical-subtyp"/>
</dbReference>
<keyword evidence="7" id="KW-1133">Transmembrane helix</keyword>
<keyword evidence="2" id="KW-0433">Leucine-rich repeat</keyword>
<evidence type="ECO:0000256" key="1">
    <source>
        <dbReference type="ARBA" id="ARBA00004370"/>
    </source>
</evidence>
<proteinExistence type="predicted"/>
<evidence type="ECO:0008006" key="10">
    <source>
        <dbReference type="Google" id="ProtNLM"/>
    </source>
</evidence>
<protein>
    <recommendedName>
        <fullName evidence="10">Leucine-rich repeat-containing N-terminal plant-type domain-containing protein</fullName>
    </recommendedName>
</protein>
<gene>
    <name evidence="8" type="ORF">ACHAWO_007490</name>
</gene>
<organism evidence="8 9">
    <name type="scientific">Cyclotella atomus</name>
    <dbReference type="NCBI Taxonomy" id="382360"/>
    <lineage>
        <taxon>Eukaryota</taxon>
        <taxon>Sar</taxon>
        <taxon>Stramenopiles</taxon>
        <taxon>Ochrophyta</taxon>
        <taxon>Bacillariophyta</taxon>
        <taxon>Coscinodiscophyceae</taxon>
        <taxon>Thalassiosirophycidae</taxon>
        <taxon>Stephanodiscales</taxon>
        <taxon>Stephanodiscaceae</taxon>
        <taxon>Cyclotella</taxon>
    </lineage>
</organism>
<sequence>MTDQAGSSASEPTSVEAPADSSPADAPAEAAVEVEDVSSDEAEPVTLTKGIPVDEKMPASEGNTSNGAPAISDADLSVLGADNDEHAPNNVVPELETADQLSPDGPIISEADLSVLEVGNPPQNATEDTANVSAAASVAYSPSPTAAEATAAFAIDDEDSVKTEESADDSSSSSGSSSDDDSDSDSVSTESSGDSSSSSSSEDPSVINGINMEDIIYEEEDTDDEMEDVNHNGHDGNFTIDDEEEEDARDAILLKEDVFPEERSPLYDDDEEMGKAKPPHRSLQEKMMQNRAMVRKMVLQNLKGRRRRSKKGRHRRFRHGHARDIPLHWDDDAAPISRRSRGWTHRNKRRRFMYAMLSVIIFIVGISLMIYGVARQREYSRTQASLADDEAYDDYYYHDDEYDDIFENGNGGSGSLQSPSNARSPTVAPAVMEDDELLELIKLAYKSSFHAIAPTTQTLHIIDLVETDLLNGNVQSKKAASDQSIQWRAYLSLRQRDDVVDKSTNEPFMQEELIWQLYSLTCFFYNFNFAQELDDECQWLGIKCDDAFSDSNNDVLYPSSEDLRVVSISLPNESLTGTLPVELIFLSHLETIDLSNNFISGSLPQYFSQDQLDNLKVLSLHDNRFEGSIPEEMSKLKNLQKLTLQHNELVGEVTTEICDLRDHNLHFLWVDCSPMPNTGFPKVPCAADCCTICFEGFDPDGGPSTGGSSPASQVDTPHIVIGDWSADVKEKLAAMSNDGGMALMDVNSPQFHAYSWLVEDSDDKDYSDERLFQRYALAVLYFSAGGVQWDNNEGWVTSADECNWFGISGCSDAKSEAVVSIELAGNNLAGPLPSEFFEYFSDLMVLNLSDNHLTGSIPTSIGSLSNLNVLELAENELTSHVPTEIGNLQKLDHLFLQKNDLEGQMPNEICDLRTNHSFGLSLAWADCNGFPPRIQCKKTCCTTCFTNPRSPVNDNEVEAPTTHADPNRDILSTLKKMSPDGGAALNDTSSAQYKAYNWIAGSDYQSLTDIILLQRYALSTLHFSTAGSGWKENYFWNSDSPECPNDQEHWMGVTKCDGGGMVTHLELPSNRLVGTLPPELSHLRMLEVLDLSDNELYGRVPTQFGQFQELEVLQLSGNFLTGQIPDDLGFVFTLQELYVHMNSFTGSMPDAVCDLKDPLGGIEVLWADCSGEPPLVSCREYCCTQCFKNTSEYIASESSERFSYPTLMPTSSAQSANPTIAENPELKAFLLEHSNGFADSLSDVNLPAYRAYLLIANAENYDDLDPFNILQRFGLITLYLSTTPELDWKVSTGWTSKQHECNWFGISCSDNNTVSEINLPNNRLSGTLPHEIALAGIGEQIIYIDVSGNNIGGKIVSEIGTFKNLAFLDLKANDFTGQIPSQLGHLAKLGSLQLHANELTGTMPQEICDMRTDKLKMLVADCRPDEEFDEVTCEEPQCCTRCY</sequence>
<comment type="caution">
    <text evidence="8">The sequence shown here is derived from an EMBL/GenBank/DDBJ whole genome shotgun (WGS) entry which is preliminary data.</text>
</comment>
<dbReference type="PANTHER" id="PTHR48054">
    <property type="entry name" value="RECEPTOR KINASE-LIKE PROTEIN XA21"/>
    <property type="match status" value="1"/>
</dbReference>
<evidence type="ECO:0000256" key="4">
    <source>
        <dbReference type="ARBA" id="ARBA00022737"/>
    </source>
</evidence>
<feature type="region of interest" description="Disordered" evidence="6">
    <location>
        <begin position="136"/>
        <end position="213"/>
    </location>
</feature>
<dbReference type="EMBL" id="JALLPJ020000346">
    <property type="protein sequence ID" value="KAL3794624.1"/>
    <property type="molecule type" value="Genomic_DNA"/>
</dbReference>
<dbReference type="PANTHER" id="PTHR48054:SF47">
    <property type="entry name" value="OS06G0179800 PROTEIN"/>
    <property type="match status" value="1"/>
</dbReference>
<keyword evidence="3" id="KW-0732">Signal</keyword>
<dbReference type="FunFam" id="3.80.10.10:FF:000400">
    <property type="entry name" value="Nuclear pore complex protein NUP107"/>
    <property type="match status" value="2"/>
</dbReference>
<reference evidence="8 9" key="1">
    <citation type="submission" date="2024-10" db="EMBL/GenBank/DDBJ databases">
        <title>Updated reference genomes for cyclostephanoid diatoms.</title>
        <authorList>
            <person name="Roberts W.R."/>
            <person name="Alverson A.J."/>
        </authorList>
    </citation>
    <scope>NUCLEOTIDE SEQUENCE [LARGE SCALE GENOMIC DNA]</scope>
    <source>
        <strain evidence="8 9">AJA010-31</strain>
    </source>
</reference>
<comment type="subcellular location">
    <subcellularLocation>
        <location evidence="1">Membrane</location>
    </subcellularLocation>
</comment>
<evidence type="ECO:0000256" key="3">
    <source>
        <dbReference type="ARBA" id="ARBA00022729"/>
    </source>
</evidence>
<dbReference type="Pfam" id="PF00560">
    <property type="entry name" value="LRR_1"/>
    <property type="match status" value="1"/>
</dbReference>
<dbReference type="Pfam" id="PF13855">
    <property type="entry name" value="LRR_8"/>
    <property type="match status" value="2"/>
</dbReference>
<dbReference type="GO" id="GO:0016020">
    <property type="term" value="C:membrane"/>
    <property type="evidence" value="ECO:0007669"/>
    <property type="project" value="UniProtKB-SubCell"/>
</dbReference>
<name>A0ABD3Q448_9STRA</name>
<feature type="compositionally biased region" description="Low complexity" evidence="6">
    <location>
        <begin position="136"/>
        <end position="154"/>
    </location>
</feature>
<dbReference type="FunFam" id="3.80.10.10:FF:000041">
    <property type="entry name" value="LRR receptor-like serine/threonine-protein kinase ERECTA"/>
    <property type="match status" value="2"/>
</dbReference>
<accession>A0ABD3Q448</accession>
<keyword evidence="4" id="KW-0677">Repeat</keyword>
<keyword evidence="9" id="KW-1185">Reference proteome</keyword>
<keyword evidence="7" id="KW-0812">Transmembrane</keyword>
<evidence type="ECO:0000256" key="5">
    <source>
        <dbReference type="ARBA" id="ARBA00023136"/>
    </source>
</evidence>
<feature type="region of interest" description="Disordered" evidence="6">
    <location>
        <begin position="1"/>
        <end position="110"/>
    </location>
</feature>
<dbReference type="InterPro" id="IPR032675">
    <property type="entry name" value="LRR_dom_sf"/>
</dbReference>
<dbReference type="Gene3D" id="3.80.10.10">
    <property type="entry name" value="Ribonuclease Inhibitor"/>
    <property type="match status" value="4"/>
</dbReference>
<dbReference type="SMART" id="SM00369">
    <property type="entry name" value="LRR_TYP"/>
    <property type="match status" value="7"/>
</dbReference>
<evidence type="ECO:0000256" key="7">
    <source>
        <dbReference type="SAM" id="Phobius"/>
    </source>
</evidence>
<feature type="compositionally biased region" description="Polar residues" evidence="6">
    <location>
        <begin position="1"/>
        <end position="13"/>
    </location>
</feature>
<feature type="transmembrane region" description="Helical" evidence="7">
    <location>
        <begin position="352"/>
        <end position="374"/>
    </location>
</feature>
<evidence type="ECO:0000256" key="2">
    <source>
        <dbReference type="ARBA" id="ARBA00022614"/>
    </source>
</evidence>
<feature type="compositionally biased region" description="Acidic residues" evidence="6">
    <location>
        <begin position="32"/>
        <end position="43"/>
    </location>
</feature>
<evidence type="ECO:0000313" key="8">
    <source>
        <dbReference type="EMBL" id="KAL3794624.1"/>
    </source>
</evidence>
<dbReference type="SUPFAM" id="SSF52047">
    <property type="entry name" value="RNI-like"/>
    <property type="match status" value="1"/>
</dbReference>
<dbReference type="InterPro" id="IPR052592">
    <property type="entry name" value="LRR-RLK"/>
</dbReference>
<dbReference type="Proteomes" id="UP001530400">
    <property type="component" value="Unassembled WGS sequence"/>
</dbReference>
<evidence type="ECO:0000256" key="6">
    <source>
        <dbReference type="SAM" id="MobiDB-lite"/>
    </source>
</evidence>
<keyword evidence="5 7" id="KW-0472">Membrane</keyword>
<evidence type="ECO:0000313" key="9">
    <source>
        <dbReference type="Proteomes" id="UP001530400"/>
    </source>
</evidence>
<dbReference type="InterPro" id="IPR001611">
    <property type="entry name" value="Leu-rich_rpt"/>
</dbReference>
<feature type="compositionally biased region" description="Low complexity" evidence="6">
    <location>
        <begin position="14"/>
        <end position="31"/>
    </location>
</feature>
<feature type="compositionally biased region" description="Low complexity" evidence="6">
    <location>
        <begin position="185"/>
        <end position="205"/>
    </location>
</feature>